<evidence type="ECO:0000256" key="1">
    <source>
        <dbReference type="SAM" id="MobiDB-lite"/>
    </source>
</evidence>
<gene>
    <name evidence="2" type="ORF">S06H3_09503</name>
</gene>
<reference evidence="2" key="1">
    <citation type="journal article" date="2014" name="Front. Microbiol.">
        <title>High frequency of phylogenetically diverse reductive dehalogenase-homologous genes in deep subseafloor sedimentary metagenomes.</title>
        <authorList>
            <person name="Kawai M."/>
            <person name="Futagami T."/>
            <person name="Toyoda A."/>
            <person name="Takaki Y."/>
            <person name="Nishi S."/>
            <person name="Hori S."/>
            <person name="Arai W."/>
            <person name="Tsubouchi T."/>
            <person name="Morono Y."/>
            <person name="Uchiyama I."/>
            <person name="Ito T."/>
            <person name="Fujiyama A."/>
            <person name="Inagaki F."/>
            <person name="Takami H."/>
        </authorList>
    </citation>
    <scope>NUCLEOTIDE SEQUENCE</scope>
    <source>
        <strain evidence="2">Expedition CK06-06</strain>
    </source>
</reference>
<dbReference type="EMBL" id="BARV01004206">
    <property type="protein sequence ID" value="GAI16414.1"/>
    <property type="molecule type" value="Genomic_DNA"/>
</dbReference>
<feature type="compositionally biased region" description="Basic and acidic residues" evidence="1">
    <location>
        <begin position="1"/>
        <end position="29"/>
    </location>
</feature>
<comment type="caution">
    <text evidence="2">The sequence shown here is derived from an EMBL/GenBank/DDBJ whole genome shotgun (WGS) entry which is preliminary data.</text>
</comment>
<organism evidence="2">
    <name type="scientific">marine sediment metagenome</name>
    <dbReference type="NCBI Taxonomy" id="412755"/>
    <lineage>
        <taxon>unclassified sequences</taxon>
        <taxon>metagenomes</taxon>
        <taxon>ecological metagenomes</taxon>
    </lineage>
</organism>
<feature type="region of interest" description="Disordered" evidence="1">
    <location>
        <begin position="1"/>
        <end position="39"/>
    </location>
</feature>
<sequence>MVHDELNSEISKDDEQQHRRTRPGKKENTQENAGQQTIDKRLLDNCPIFIYQVTEGYFSFPGPFNRHNQK</sequence>
<protein>
    <submittedName>
        <fullName evidence="2">Uncharacterized protein</fullName>
    </submittedName>
</protein>
<proteinExistence type="predicted"/>
<evidence type="ECO:0000313" key="2">
    <source>
        <dbReference type="EMBL" id="GAI16414.1"/>
    </source>
</evidence>
<dbReference type="AlphaFoldDB" id="X1NCL7"/>
<accession>X1NCL7</accession>
<name>X1NCL7_9ZZZZ</name>